<evidence type="ECO:0000259" key="3">
    <source>
        <dbReference type="PROSITE" id="PS51371"/>
    </source>
</evidence>
<dbReference type="Proteomes" id="UP000277582">
    <property type="component" value="Unassembled WGS sequence"/>
</dbReference>
<dbReference type="InterPro" id="IPR046342">
    <property type="entry name" value="CBS_dom_sf"/>
</dbReference>
<comment type="caution">
    <text evidence="4">The sequence shown here is derived from an EMBL/GenBank/DDBJ whole genome shotgun (WGS) entry which is preliminary data.</text>
</comment>
<dbReference type="Gene3D" id="3.10.580.10">
    <property type="entry name" value="CBS-domain"/>
    <property type="match status" value="2"/>
</dbReference>
<keyword evidence="1 2" id="KW-0129">CBS domain</keyword>
<dbReference type="Proteomes" id="UP000316217">
    <property type="component" value="Unassembled WGS sequence"/>
</dbReference>
<dbReference type="OrthoDB" id="8919at2157"/>
<sequence>MKVKDYMSSPVVTISPYDTLGKARNLMLERGVHRLVVVDEKGAPVGVISISDIIRAVSSGGPPWRWRDKSSALLMRYMSKDPVTIGAEETVAEAARIMVERNVSCLPVMLNRELVGIITKTDMTRLFSERFRGALKVRDLMRNPTFVRETLPVKKVLKLFSKKREDAIVVVASKERPVGFLTERDLFFYETSRAKGYSVINSEFGRISGEIKERRVSEVAREIRATLNPELDAAKAARMMLDWGVTGLPVADGDKLIGVLTKRDIVRGVSIVSSREEG</sequence>
<dbReference type="SUPFAM" id="SSF54631">
    <property type="entry name" value="CBS-domain pair"/>
    <property type="match status" value="2"/>
</dbReference>
<evidence type="ECO:0000256" key="2">
    <source>
        <dbReference type="PROSITE-ProRule" id="PRU00703"/>
    </source>
</evidence>
<gene>
    <name evidence="4" type="ORF">D6D85_04810</name>
    <name evidence="5" type="ORF">EF810_05700</name>
</gene>
<evidence type="ECO:0000313" key="4">
    <source>
        <dbReference type="EMBL" id="RSN76274.1"/>
    </source>
</evidence>
<dbReference type="EMBL" id="RCOS01000062">
    <property type="protein sequence ID" value="RSN76274.1"/>
    <property type="molecule type" value="Genomic_DNA"/>
</dbReference>
<evidence type="ECO:0000313" key="6">
    <source>
        <dbReference type="Proteomes" id="UP000277582"/>
    </source>
</evidence>
<dbReference type="CDD" id="cd02205">
    <property type="entry name" value="CBS_pair_SF"/>
    <property type="match status" value="2"/>
</dbReference>
<feature type="domain" description="CBS" evidence="3">
    <location>
        <begin position="78"/>
        <end position="135"/>
    </location>
</feature>
<keyword evidence="6" id="KW-1185">Reference proteome</keyword>
<accession>A0A3R9PH33</accession>
<reference evidence="5 7" key="2">
    <citation type="journal article" date="2019" name="Nat. Microbiol.">
        <title>Wide diversity of methane and short-chain alkane metabolisms in uncultured archaea.</title>
        <authorList>
            <person name="Borrel G."/>
            <person name="Adam P.S."/>
            <person name="McKay L.J."/>
            <person name="Chen L.X."/>
            <person name="Sierra-Garcia I.N."/>
            <person name="Sieber C.M."/>
            <person name="Letourneur Q."/>
            <person name="Ghozlane A."/>
            <person name="Andersen G.L."/>
            <person name="Li W.J."/>
            <person name="Hallam S.J."/>
            <person name="Muyzer G."/>
            <person name="de Oliveira V.M."/>
            <person name="Inskeep W.P."/>
            <person name="Banfield J.F."/>
            <person name="Gribaldo S."/>
        </authorList>
    </citation>
    <scope>NUCLEOTIDE SEQUENCE [LARGE SCALE GENOMIC DNA]</scope>
    <source>
        <strain evidence="5">NM4</strain>
    </source>
</reference>
<dbReference type="PANTHER" id="PTHR43080">
    <property type="entry name" value="CBS DOMAIN-CONTAINING PROTEIN CBSX3, MITOCHONDRIAL"/>
    <property type="match status" value="1"/>
</dbReference>
<dbReference type="Pfam" id="PF00571">
    <property type="entry name" value="CBS"/>
    <property type="match status" value="4"/>
</dbReference>
<protein>
    <submittedName>
        <fullName evidence="4">CBS domain-containing protein</fullName>
    </submittedName>
</protein>
<name>A0A3R9PH33_9CREN</name>
<feature type="domain" description="CBS" evidence="3">
    <location>
        <begin position="220"/>
        <end position="277"/>
    </location>
</feature>
<dbReference type="AlphaFoldDB" id="A0A3R9PH33"/>
<reference evidence="4 6" key="1">
    <citation type="submission" date="2018-10" db="EMBL/GenBank/DDBJ databases">
        <title>Co-occurring genomic capacity for anaerobic methane metabolism and dissimilatory sulfite reduction discovered in the Korarchaeota.</title>
        <authorList>
            <person name="Mckay L.J."/>
            <person name="Dlakic M."/>
            <person name="Fields M.W."/>
            <person name="Delmont T.O."/>
            <person name="Eren A.M."/>
            <person name="Jay Z.J."/>
            <person name="Klingelsmith K.B."/>
            <person name="Rusch D.B."/>
            <person name="Inskeep W.P."/>
        </authorList>
    </citation>
    <scope>NUCLEOTIDE SEQUENCE [LARGE SCALE GENOMIC DNA]</scope>
    <source>
        <strain evidence="4 6">MDKW</strain>
    </source>
</reference>
<dbReference type="PANTHER" id="PTHR43080:SF2">
    <property type="entry name" value="CBS DOMAIN-CONTAINING PROTEIN"/>
    <property type="match status" value="1"/>
</dbReference>
<organism evidence="4 6">
    <name type="scientific">Candidatus Methanodesulfokora washburnensis</name>
    <dbReference type="NCBI Taxonomy" id="2478471"/>
    <lineage>
        <taxon>Archaea</taxon>
        <taxon>Thermoproteota</taxon>
        <taxon>Candidatus Korarchaeia</taxon>
        <taxon>Candidatus Korarchaeia incertae sedis</taxon>
        <taxon>Candidatus Methanodesulfokora</taxon>
    </lineage>
</organism>
<evidence type="ECO:0000256" key="1">
    <source>
        <dbReference type="ARBA" id="ARBA00023122"/>
    </source>
</evidence>
<dbReference type="EMBL" id="RXII01000086">
    <property type="protein sequence ID" value="RZN60570.1"/>
    <property type="molecule type" value="Genomic_DNA"/>
</dbReference>
<dbReference type="PROSITE" id="PS51371">
    <property type="entry name" value="CBS"/>
    <property type="match status" value="4"/>
</dbReference>
<feature type="domain" description="CBS" evidence="3">
    <location>
        <begin position="140"/>
        <end position="199"/>
    </location>
</feature>
<proteinExistence type="predicted"/>
<dbReference type="SMART" id="SM00116">
    <property type="entry name" value="CBS"/>
    <property type="match status" value="4"/>
</dbReference>
<dbReference type="InterPro" id="IPR051257">
    <property type="entry name" value="Diverse_CBS-Domain"/>
</dbReference>
<dbReference type="RefSeq" id="WP_125670897.1">
    <property type="nucleotide sequence ID" value="NZ_RCOS01000062.1"/>
</dbReference>
<feature type="domain" description="CBS" evidence="3">
    <location>
        <begin position="7"/>
        <end position="63"/>
    </location>
</feature>
<evidence type="ECO:0000313" key="5">
    <source>
        <dbReference type="EMBL" id="RZN60570.1"/>
    </source>
</evidence>
<dbReference type="CDD" id="cd04584">
    <property type="entry name" value="CBS_pair_AcuB_like"/>
    <property type="match status" value="1"/>
</dbReference>
<dbReference type="InterPro" id="IPR000644">
    <property type="entry name" value="CBS_dom"/>
</dbReference>
<evidence type="ECO:0000313" key="7">
    <source>
        <dbReference type="Proteomes" id="UP000316217"/>
    </source>
</evidence>